<evidence type="ECO:0000256" key="6">
    <source>
        <dbReference type="ARBA" id="ARBA00023014"/>
    </source>
</evidence>
<keyword evidence="2" id="KW-0004">4Fe-4S</keyword>
<feature type="domain" description="4Fe-4S ferredoxin-type" evidence="7">
    <location>
        <begin position="66"/>
        <end position="94"/>
    </location>
</feature>
<dbReference type="PROSITE" id="PS51379">
    <property type="entry name" value="4FE4S_FER_2"/>
    <property type="match status" value="2"/>
</dbReference>
<evidence type="ECO:0000256" key="3">
    <source>
        <dbReference type="ARBA" id="ARBA00022723"/>
    </source>
</evidence>
<dbReference type="InterPro" id="IPR057431">
    <property type="entry name" value="LdpA_Fe-S-bd"/>
</dbReference>
<name>A0A7C1B6N0_9EURY</name>
<dbReference type="GO" id="GO:0046872">
    <property type="term" value="F:metal ion binding"/>
    <property type="evidence" value="ECO:0007669"/>
    <property type="project" value="UniProtKB-KW"/>
</dbReference>
<evidence type="ECO:0000256" key="4">
    <source>
        <dbReference type="ARBA" id="ARBA00022982"/>
    </source>
</evidence>
<dbReference type="PROSITE" id="PS00198">
    <property type="entry name" value="4FE4S_FER_1"/>
    <property type="match status" value="1"/>
</dbReference>
<keyword evidence="5" id="KW-0408">Iron</keyword>
<dbReference type="PANTHER" id="PTHR42859:SF10">
    <property type="entry name" value="DIMETHYLSULFOXIDE REDUCTASE CHAIN B"/>
    <property type="match status" value="1"/>
</dbReference>
<dbReference type="AlphaFoldDB" id="A0A7C1B6N0"/>
<dbReference type="Pfam" id="PF12800">
    <property type="entry name" value="Fer4_4"/>
    <property type="match status" value="1"/>
</dbReference>
<dbReference type="PANTHER" id="PTHR42859">
    <property type="entry name" value="OXIDOREDUCTASE"/>
    <property type="match status" value="1"/>
</dbReference>
<gene>
    <name evidence="8" type="ORF">ENG09_01900</name>
</gene>
<evidence type="ECO:0000256" key="1">
    <source>
        <dbReference type="ARBA" id="ARBA00022448"/>
    </source>
</evidence>
<keyword evidence="1" id="KW-0813">Transport</keyword>
<feature type="domain" description="4Fe-4S ferredoxin-type" evidence="7">
    <location>
        <begin position="2"/>
        <end position="31"/>
    </location>
</feature>
<organism evidence="8">
    <name type="scientific">Candidatus Syntropharchaeum butanivorans</name>
    <dbReference type="NCBI Taxonomy" id="1839936"/>
    <lineage>
        <taxon>Archaea</taxon>
        <taxon>Methanobacteriati</taxon>
        <taxon>Methanobacteriota</taxon>
        <taxon>Stenosarchaea group</taxon>
        <taxon>Methanomicrobia</taxon>
        <taxon>Methanosarcinales</taxon>
        <taxon>ANME-2 cluster</taxon>
        <taxon>Candidatus Syntropharchaeum</taxon>
    </lineage>
</organism>
<accession>A0A7C1B6N0</accession>
<keyword evidence="6" id="KW-0411">Iron-sulfur</keyword>
<evidence type="ECO:0000259" key="7">
    <source>
        <dbReference type="PROSITE" id="PS51379"/>
    </source>
</evidence>
<comment type="caution">
    <text evidence="8">The sequence shown here is derived from an EMBL/GenBank/DDBJ whole genome shotgun (WGS) entry which is preliminary data.</text>
</comment>
<protein>
    <recommendedName>
        <fullName evidence="7">4Fe-4S ferredoxin-type domain-containing protein</fullName>
    </recommendedName>
</protein>
<dbReference type="InterPro" id="IPR050294">
    <property type="entry name" value="RnfB_subfamily"/>
</dbReference>
<dbReference type="InterPro" id="IPR017900">
    <property type="entry name" value="4Fe4S_Fe_S_CS"/>
</dbReference>
<keyword evidence="3" id="KW-0479">Metal-binding</keyword>
<dbReference type="Proteomes" id="UP000885863">
    <property type="component" value="Unassembled WGS sequence"/>
</dbReference>
<dbReference type="SUPFAM" id="SSF54862">
    <property type="entry name" value="4Fe-4S ferredoxins"/>
    <property type="match status" value="1"/>
</dbReference>
<dbReference type="GO" id="GO:0016491">
    <property type="term" value="F:oxidoreductase activity"/>
    <property type="evidence" value="ECO:0007669"/>
    <property type="project" value="UniProtKB-ARBA"/>
</dbReference>
<evidence type="ECO:0000256" key="5">
    <source>
        <dbReference type="ARBA" id="ARBA00023004"/>
    </source>
</evidence>
<reference evidence="8" key="1">
    <citation type="journal article" date="2020" name="mSystems">
        <title>Genome- and Community-Level Interaction Insights into Carbon Utilization and Element Cycling Functions of Hydrothermarchaeota in Hydrothermal Sediment.</title>
        <authorList>
            <person name="Zhou Z."/>
            <person name="Liu Y."/>
            <person name="Xu W."/>
            <person name="Pan J."/>
            <person name="Luo Z.H."/>
            <person name="Li M."/>
        </authorList>
    </citation>
    <scope>NUCLEOTIDE SEQUENCE [LARGE SCALE GENOMIC DNA]</scope>
    <source>
        <strain evidence="8">HyVt-185</strain>
    </source>
</reference>
<dbReference type="Pfam" id="PF25160">
    <property type="entry name" value="LdpA_Fe-S-bd"/>
    <property type="match status" value="1"/>
</dbReference>
<dbReference type="GO" id="GO:0051539">
    <property type="term" value="F:4 iron, 4 sulfur cluster binding"/>
    <property type="evidence" value="ECO:0007669"/>
    <property type="project" value="UniProtKB-KW"/>
</dbReference>
<evidence type="ECO:0000313" key="8">
    <source>
        <dbReference type="EMBL" id="HDM35997.1"/>
    </source>
</evidence>
<evidence type="ECO:0000256" key="2">
    <source>
        <dbReference type="ARBA" id="ARBA00022485"/>
    </source>
</evidence>
<keyword evidence="4" id="KW-0249">Electron transport</keyword>
<sequence length="94" mass="10792">MPELYFDLDLCIECRSCEVACARQNREKRVKIEVYETFPLNLECKHCEKSPCVEVCPTNALERRGSVVYRNEMLCVGCKSCMIACPFGNIEFKG</sequence>
<dbReference type="Gene3D" id="3.30.70.20">
    <property type="match status" value="2"/>
</dbReference>
<dbReference type="InterPro" id="IPR017896">
    <property type="entry name" value="4Fe4S_Fe-S-bd"/>
</dbReference>
<dbReference type="EMBL" id="DQZR01000077">
    <property type="protein sequence ID" value="HDM35997.1"/>
    <property type="molecule type" value="Genomic_DNA"/>
</dbReference>
<proteinExistence type="predicted"/>